<evidence type="ECO:0000313" key="2">
    <source>
        <dbReference type="EMBL" id="ODN70101.1"/>
    </source>
</evidence>
<name>A0A1E3H3I4_9HYPH</name>
<protein>
    <submittedName>
        <fullName evidence="2">Uncharacterized protein</fullName>
    </submittedName>
</protein>
<organism evidence="2 3">
    <name type="scientific">Methylobrevis pamukkalensis</name>
    <dbReference type="NCBI Taxonomy" id="1439726"/>
    <lineage>
        <taxon>Bacteria</taxon>
        <taxon>Pseudomonadati</taxon>
        <taxon>Pseudomonadota</taxon>
        <taxon>Alphaproteobacteria</taxon>
        <taxon>Hyphomicrobiales</taxon>
        <taxon>Pleomorphomonadaceae</taxon>
        <taxon>Methylobrevis</taxon>
    </lineage>
</organism>
<dbReference type="RefSeq" id="WP_069307159.1">
    <property type="nucleotide sequence ID" value="NZ_MCRJ01000062.1"/>
</dbReference>
<accession>A0A1E3H3I4</accession>
<gene>
    <name evidence="2" type="ORF">A6302_02580</name>
</gene>
<feature type="compositionally biased region" description="Basic and acidic residues" evidence="1">
    <location>
        <begin position="40"/>
        <end position="49"/>
    </location>
</feature>
<evidence type="ECO:0000256" key="1">
    <source>
        <dbReference type="SAM" id="MobiDB-lite"/>
    </source>
</evidence>
<dbReference type="EMBL" id="MCRJ01000062">
    <property type="protein sequence ID" value="ODN70101.1"/>
    <property type="molecule type" value="Genomic_DNA"/>
</dbReference>
<dbReference type="Proteomes" id="UP000094622">
    <property type="component" value="Unassembled WGS sequence"/>
</dbReference>
<proteinExistence type="predicted"/>
<dbReference type="AlphaFoldDB" id="A0A1E3H3I4"/>
<reference evidence="2 3" key="1">
    <citation type="submission" date="2016-07" db="EMBL/GenBank/DDBJ databases">
        <title>Draft Genome Sequence of Methylobrevis pamukkalensis PK2.</title>
        <authorList>
            <person name="Vasilenko O.V."/>
            <person name="Doronina N.V."/>
            <person name="Shmareva M.N."/>
            <person name="Tarlachkov S.V."/>
            <person name="Mustakhimov I."/>
            <person name="Trotsenko Y.A."/>
        </authorList>
    </citation>
    <scope>NUCLEOTIDE SEQUENCE [LARGE SCALE GENOMIC DNA]</scope>
    <source>
        <strain evidence="2 3">PK2</strain>
    </source>
</reference>
<feature type="region of interest" description="Disordered" evidence="1">
    <location>
        <begin position="1"/>
        <end position="73"/>
    </location>
</feature>
<evidence type="ECO:0000313" key="3">
    <source>
        <dbReference type="Proteomes" id="UP000094622"/>
    </source>
</evidence>
<feature type="compositionally biased region" description="Basic and acidic residues" evidence="1">
    <location>
        <begin position="58"/>
        <end position="73"/>
    </location>
</feature>
<dbReference type="OrthoDB" id="7889137at2"/>
<comment type="caution">
    <text evidence="2">The sequence shown here is derived from an EMBL/GenBank/DDBJ whole genome shotgun (WGS) entry which is preliminary data.</text>
</comment>
<sequence>MSNDPKSAQGLGESDLAQDRMGTNRLEANDQNRVRNQRHTMPEEKRETEGVVESFETLEDREQQKADNRTRSS</sequence>
<keyword evidence="3" id="KW-1185">Reference proteome</keyword>